<keyword evidence="6" id="KW-0805">Transcription regulation</keyword>
<dbReference type="SMART" id="SM00385">
    <property type="entry name" value="CYCLIN"/>
    <property type="match status" value="2"/>
</dbReference>
<dbReference type="InterPro" id="IPR015030">
    <property type="entry name" value="RB_C"/>
</dbReference>
<dbReference type="InterPro" id="IPR028309">
    <property type="entry name" value="RB_fam"/>
</dbReference>
<feature type="region of interest" description="Disordered" evidence="10">
    <location>
        <begin position="611"/>
        <end position="636"/>
    </location>
</feature>
<keyword evidence="5" id="KW-0156">Chromatin regulator</keyword>
<dbReference type="GO" id="GO:0006357">
    <property type="term" value="P:regulation of transcription by RNA polymerase II"/>
    <property type="evidence" value="ECO:0007669"/>
    <property type="project" value="InterPro"/>
</dbReference>
<dbReference type="GO" id="GO:0005634">
    <property type="term" value="C:nucleus"/>
    <property type="evidence" value="ECO:0007669"/>
    <property type="project" value="UniProtKB-SubCell"/>
</dbReference>
<evidence type="ECO:0000256" key="1">
    <source>
        <dbReference type="ARBA" id="ARBA00004123"/>
    </source>
</evidence>
<accession>A0A2K6RRL6</accession>
<evidence type="ECO:0000313" key="16">
    <source>
        <dbReference type="Proteomes" id="UP000233200"/>
    </source>
</evidence>
<evidence type="ECO:0000256" key="8">
    <source>
        <dbReference type="ARBA" id="ARBA00023242"/>
    </source>
</evidence>
<evidence type="ECO:0000256" key="7">
    <source>
        <dbReference type="ARBA" id="ARBA00023163"/>
    </source>
</evidence>
<evidence type="ECO:0000259" key="12">
    <source>
        <dbReference type="SMART" id="SM01367"/>
    </source>
</evidence>
<feature type="region of interest" description="Disordered" evidence="10">
    <location>
        <begin position="1"/>
        <end position="45"/>
    </location>
</feature>
<comment type="similarity">
    <text evidence="2">Belongs to the retinoblastoma protein (RB) family.</text>
</comment>
<proteinExistence type="inferred from homology"/>
<dbReference type="GeneTree" id="ENSGT00950000183202"/>
<feature type="domain" description="Retinoblastoma-associated protein C-terminal" evidence="14">
    <location>
        <begin position="981"/>
        <end position="1097"/>
    </location>
</feature>
<dbReference type="Gene3D" id="1.10.472.10">
    <property type="entry name" value="Cyclin-like"/>
    <property type="match status" value="3"/>
</dbReference>
<feature type="compositionally biased region" description="Low complexity" evidence="10">
    <location>
        <begin position="767"/>
        <end position="784"/>
    </location>
</feature>
<evidence type="ECO:0000256" key="6">
    <source>
        <dbReference type="ARBA" id="ARBA00023015"/>
    </source>
</evidence>
<evidence type="ECO:0000259" key="13">
    <source>
        <dbReference type="SMART" id="SM01368"/>
    </source>
</evidence>
<dbReference type="GO" id="GO:0006325">
    <property type="term" value="P:chromatin organization"/>
    <property type="evidence" value="ECO:0007669"/>
    <property type="project" value="UniProtKB-KW"/>
</dbReference>
<reference evidence="15" key="2">
    <citation type="submission" date="2025-09" db="UniProtKB">
        <authorList>
            <consortium name="Ensembl"/>
        </authorList>
    </citation>
    <scope>IDENTIFICATION</scope>
</reference>
<feature type="domain" description="Cyclin-like" evidence="11">
    <location>
        <begin position="806"/>
        <end position="892"/>
    </location>
</feature>
<evidence type="ECO:0000256" key="4">
    <source>
        <dbReference type="ARBA" id="ARBA00022553"/>
    </source>
</evidence>
<keyword evidence="7" id="KW-0804">Transcription</keyword>
<dbReference type="AlphaFoldDB" id="A0A2K6RRL6"/>
<evidence type="ECO:0000256" key="5">
    <source>
        <dbReference type="ARBA" id="ARBA00022853"/>
    </source>
</evidence>
<dbReference type="GO" id="GO:0005667">
    <property type="term" value="C:transcription regulator complex"/>
    <property type="evidence" value="ECO:0007669"/>
    <property type="project" value="TreeGrafter"/>
</dbReference>
<dbReference type="CDD" id="cd00043">
    <property type="entry name" value="CYCLIN_SF"/>
    <property type="match status" value="1"/>
</dbReference>
<dbReference type="InterPro" id="IPR013763">
    <property type="entry name" value="Cyclin-like_dom"/>
</dbReference>
<dbReference type="FunFam" id="1.10.472.10:FF:000048">
    <property type="entry name" value="Retinoblastoma-like 2, isoform CRA_a"/>
    <property type="match status" value="1"/>
</dbReference>
<evidence type="ECO:0000256" key="2">
    <source>
        <dbReference type="ARBA" id="ARBA00009475"/>
    </source>
</evidence>
<feature type="compositionally biased region" description="Pro residues" evidence="10">
    <location>
        <begin position="8"/>
        <end position="17"/>
    </location>
</feature>
<dbReference type="GO" id="GO:0030154">
    <property type="term" value="P:cell differentiation"/>
    <property type="evidence" value="ECO:0007669"/>
    <property type="project" value="TreeGrafter"/>
</dbReference>
<dbReference type="Pfam" id="PF01857">
    <property type="entry name" value="RB_B"/>
    <property type="match status" value="1"/>
</dbReference>
<dbReference type="SMART" id="SM01367">
    <property type="entry name" value="DUF3452"/>
    <property type="match status" value="1"/>
</dbReference>
<keyword evidence="3" id="KW-0678">Repressor</keyword>
<evidence type="ECO:0000256" key="9">
    <source>
        <dbReference type="ARBA" id="ARBA00023306"/>
    </source>
</evidence>
<dbReference type="SUPFAM" id="SSF47954">
    <property type="entry name" value="Cyclin-like"/>
    <property type="match status" value="3"/>
</dbReference>
<feature type="region of interest" description="Disordered" evidence="10">
    <location>
        <begin position="891"/>
        <end position="956"/>
    </location>
</feature>
<dbReference type="FunFam" id="1.10.472.10:FF:000049">
    <property type="entry name" value="Retinoblastoma-like 2, isoform CRA_a"/>
    <property type="match status" value="1"/>
</dbReference>
<dbReference type="FunFam" id="1.10.472.140:FF:000004">
    <property type="entry name" value="RB transcriptional corepressor like 2"/>
    <property type="match status" value="1"/>
</dbReference>
<feature type="domain" description="Retinoblastoma-associated protein N-terminal" evidence="12">
    <location>
        <begin position="97"/>
        <end position="245"/>
    </location>
</feature>
<dbReference type="SMART" id="SM01368">
    <property type="entry name" value="RB_A"/>
    <property type="match status" value="1"/>
</dbReference>
<dbReference type="Pfam" id="PF11934">
    <property type="entry name" value="DUF3452"/>
    <property type="match status" value="1"/>
</dbReference>
<dbReference type="Proteomes" id="UP000233200">
    <property type="component" value="Unplaced"/>
</dbReference>
<feature type="region of interest" description="Disordered" evidence="10">
    <location>
        <begin position="767"/>
        <end position="788"/>
    </location>
</feature>
<gene>
    <name evidence="15" type="primary">RBL2</name>
</gene>
<feature type="domain" description="Cyclin-like" evidence="11">
    <location>
        <begin position="47"/>
        <end position="134"/>
    </location>
</feature>
<dbReference type="InterPro" id="IPR024599">
    <property type="entry name" value="RB_N"/>
</dbReference>
<dbReference type="InterPro" id="IPR036915">
    <property type="entry name" value="Cyclin-like_sf"/>
</dbReference>
<reference evidence="15" key="1">
    <citation type="submission" date="2025-08" db="UniProtKB">
        <authorList>
            <consortium name="Ensembl"/>
        </authorList>
    </citation>
    <scope>IDENTIFICATION</scope>
</reference>
<dbReference type="Gene3D" id="1.10.472.140">
    <property type="match status" value="1"/>
</dbReference>
<dbReference type="SMART" id="SM01369">
    <property type="entry name" value="Rb_C"/>
    <property type="match status" value="1"/>
</dbReference>
<dbReference type="PANTHER" id="PTHR13742:SF8">
    <property type="entry name" value="RETINOBLASTOMA-LIKE PROTEIN 2"/>
    <property type="match status" value="1"/>
</dbReference>
<keyword evidence="16" id="KW-1185">Reference proteome</keyword>
<sequence length="1097" mass="123774">MPSGGDQSPPPPPPPPAAAASDEEEEDDGETEDSAPPNESPTPQIQQRFDELCSRLNMDEAARAEAWDSYRSMSESYTLEGNDLHWLACALYVACRKSVPTVSKGTVEGNYVSLTRILKCSEQSLIEFFNKMKKWEDMANLPPHFRERTERLERNFTVSAVIFKKYEPIFQDIFKYPQEEQPRQQRGRKQRRQPCTVSEIFHFCWVLFIYAKGLSEDFHAKDSKPSSDPPCIIEKLCSLHDGLVLEAKGIKEHFWKPYIRKLYEKKLLKGKEENLTGFLEPGNFGESFKAINKAYEEYVLSVGNLDERIFLGEDAEEEIGTLSRCLNTGSGTETAERVQMKNILQQHFDKSKALRISTPLTGVRYIKENSPCVTPVSTATHSLSRLHTMLTGLRNAPSEKLEQILRTCSRDPTQAIANRLKEMFEIYSQHFQPDEDFSNCAKEIASKHFRFAEMLYYKVLESVIEQEQKRLGDMDLSGILEQDAFHRSLLACCLEVVTFSYKPPGNFPFITEIFEVPLYHFYKVIEVFIRAEDGLCREVVKHLNQIEEQILDHLAWKPESPLWEKIRDNENRVPTCEEVMPPQNLERADEICIAGSPLTPRRVTEVRADTGGLGRSITSPTTLYDRYSSPPASTTRRRLFVENDSPSDGGTPGRMPPQPLVNAVPVQNVSGEPVSVTPVPGQTLVTMATATVTANNGQTVTIPVQGIANENGGITFFPVQVNVGGQAQAVTGSIQPLSAQALAGSLSSQQMAGTTLQVPGQVAIQQISPGGQQQKQGQSVTSSSNRPRKTSSLSLFFRKVYHLAAVRLRDLCAKLDISDELRKKIWTCFEFSIIQCPELMMDRHLDQLLMCAIYVMAKVTKEDKSFQNIMRCYRTQPQARSQVYRSVLIKGKRKRRNSGSSDSRSHQNSPTELNKDRTSRDSSPVMRSSSTLPVPQPSSAPPTPTRLTGANSDMEEEERGDLIQFYNNIYIKQIKTFAMKYSQANVMDAPPLSPYPFVRTGSPRRIQLSQNHPVYISPHKNETMLSPREKIFYYFSNSPSKRLREINSMIRTGETPTKKRGIILEDGSESPAKRICPENHSALLRRLQDVANDRGSH</sequence>
<dbReference type="GO" id="GO:2000134">
    <property type="term" value="P:negative regulation of G1/S transition of mitotic cell cycle"/>
    <property type="evidence" value="ECO:0007669"/>
    <property type="project" value="TreeGrafter"/>
</dbReference>
<feature type="compositionally biased region" description="Pro residues" evidence="10">
    <location>
        <begin position="934"/>
        <end position="944"/>
    </location>
</feature>
<keyword evidence="8" id="KW-0539">Nucleus</keyword>
<dbReference type="Ensembl" id="ENSRROT00000068193.1">
    <property type="protein sequence ID" value="ENSRROP00000043682.1"/>
    <property type="gene ID" value="ENSRROG00000044868.1"/>
</dbReference>
<feature type="domain" description="Retinoblastoma-associated protein A-box" evidence="13">
    <location>
        <begin position="374"/>
        <end position="566"/>
    </location>
</feature>
<feature type="compositionally biased region" description="Polar residues" evidence="10">
    <location>
        <begin position="898"/>
        <end position="912"/>
    </location>
</feature>
<evidence type="ECO:0000256" key="3">
    <source>
        <dbReference type="ARBA" id="ARBA00022491"/>
    </source>
</evidence>
<evidence type="ECO:0000256" key="10">
    <source>
        <dbReference type="SAM" id="MobiDB-lite"/>
    </source>
</evidence>
<dbReference type="InterPro" id="IPR002720">
    <property type="entry name" value="RB_A"/>
</dbReference>
<comment type="subcellular location">
    <subcellularLocation>
        <location evidence="1">Nucleus</location>
    </subcellularLocation>
</comment>
<keyword evidence="4" id="KW-0597">Phosphoprotein</keyword>
<dbReference type="GO" id="GO:0000785">
    <property type="term" value="C:chromatin"/>
    <property type="evidence" value="ECO:0007669"/>
    <property type="project" value="TreeGrafter"/>
</dbReference>
<keyword evidence="9" id="KW-0131">Cell cycle</keyword>
<evidence type="ECO:0000259" key="11">
    <source>
        <dbReference type="SMART" id="SM00385"/>
    </source>
</evidence>
<evidence type="ECO:0000259" key="14">
    <source>
        <dbReference type="SMART" id="SM01369"/>
    </source>
</evidence>
<evidence type="ECO:0000313" key="15">
    <source>
        <dbReference type="Ensembl" id="ENSRROP00000043682.1"/>
    </source>
</evidence>
<name>A0A2K6RRL6_RHIRO</name>
<dbReference type="GO" id="GO:0000977">
    <property type="term" value="F:RNA polymerase II transcription regulatory region sequence-specific DNA binding"/>
    <property type="evidence" value="ECO:0007669"/>
    <property type="project" value="TreeGrafter"/>
</dbReference>
<organism evidence="15 16">
    <name type="scientific">Rhinopithecus roxellana</name>
    <name type="common">Golden snub-nosed monkey</name>
    <name type="synonym">Pygathrix roxellana</name>
    <dbReference type="NCBI Taxonomy" id="61622"/>
    <lineage>
        <taxon>Eukaryota</taxon>
        <taxon>Metazoa</taxon>
        <taxon>Chordata</taxon>
        <taxon>Craniata</taxon>
        <taxon>Vertebrata</taxon>
        <taxon>Euteleostomi</taxon>
        <taxon>Mammalia</taxon>
        <taxon>Eutheria</taxon>
        <taxon>Euarchontoglires</taxon>
        <taxon>Primates</taxon>
        <taxon>Haplorrhini</taxon>
        <taxon>Catarrhini</taxon>
        <taxon>Cercopithecidae</taxon>
        <taxon>Colobinae</taxon>
        <taxon>Rhinopithecus</taxon>
    </lineage>
</organism>
<dbReference type="Pfam" id="PF01858">
    <property type="entry name" value="RB_A"/>
    <property type="match status" value="1"/>
</dbReference>
<dbReference type="InterPro" id="IPR002719">
    <property type="entry name" value="RB_B"/>
</dbReference>
<feature type="compositionally biased region" description="Low complexity" evidence="10">
    <location>
        <begin position="921"/>
        <end position="930"/>
    </location>
</feature>
<feature type="compositionally biased region" description="Acidic residues" evidence="10">
    <location>
        <begin position="21"/>
        <end position="33"/>
    </location>
</feature>
<dbReference type="CDD" id="cd20606">
    <property type="entry name" value="CYCLIN_RBL2"/>
    <property type="match status" value="1"/>
</dbReference>
<protein>
    <submittedName>
        <fullName evidence="15">RB transcriptional corepressor like 2</fullName>
    </submittedName>
</protein>
<dbReference type="PANTHER" id="PTHR13742">
    <property type="entry name" value="RETINOBLASTOMA-ASSOCIATED PROTEIN RB -RELATED"/>
    <property type="match status" value="1"/>
</dbReference>